<evidence type="ECO:0000313" key="2">
    <source>
        <dbReference type="Proteomes" id="UP000626148"/>
    </source>
</evidence>
<sequence length="291" mass="33405">MNENDVERIRRDLDWLMTAPSLLSSPTLRWHPGQACTPALPERIPAERLDTLIALRHGRLGAYFEALATALLEHSPDFTLLARNRVIHGDGRTLGELDLLLRDHRANRILHLELALKFYLKLEPEETDPEPDHLWIGPGQRDFLAIKHDRMLDHQLRLPDLARRHNAWPADLPRPDRSEAWVTGRLFHRERAAFKTPIVAADASIGHWLTLSEFNAREFDGHWISKADWLSPELDRTPAPIKHPLPGQFLGAPAGDDRPRHWFIVPDDWPVSARNRMLARFQPSVEIQPGD</sequence>
<organism evidence="1 2">
    <name type="scientific">Saccharospirillum salsuginis</name>
    <dbReference type="NCBI Taxonomy" id="418750"/>
    <lineage>
        <taxon>Bacteria</taxon>
        <taxon>Pseudomonadati</taxon>
        <taxon>Pseudomonadota</taxon>
        <taxon>Gammaproteobacteria</taxon>
        <taxon>Oceanospirillales</taxon>
        <taxon>Saccharospirillaceae</taxon>
        <taxon>Saccharospirillum</taxon>
    </lineage>
</organism>
<dbReference type="AlphaFoldDB" id="A0A918NK49"/>
<dbReference type="EMBL" id="BMXR01000018">
    <property type="protein sequence ID" value="GGX74147.1"/>
    <property type="molecule type" value="Genomic_DNA"/>
</dbReference>
<evidence type="ECO:0000313" key="1">
    <source>
        <dbReference type="EMBL" id="GGX74147.1"/>
    </source>
</evidence>
<reference evidence="1" key="2">
    <citation type="submission" date="2020-09" db="EMBL/GenBank/DDBJ databases">
        <authorList>
            <person name="Sun Q."/>
            <person name="Kim S."/>
        </authorList>
    </citation>
    <scope>NUCLEOTIDE SEQUENCE</scope>
    <source>
        <strain evidence="1">KCTC 22169</strain>
    </source>
</reference>
<comment type="caution">
    <text evidence="1">The sequence shown here is derived from an EMBL/GenBank/DDBJ whole genome shotgun (WGS) entry which is preliminary data.</text>
</comment>
<reference evidence="1" key="1">
    <citation type="journal article" date="2014" name="Int. J. Syst. Evol. Microbiol.">
        <title>Complete genome sequence of Corynebacterium casei LMG S-19264T (=DSM 44701T), isolated from a smear-ripened cheese.</title>
        <authorList>
            <consortium name="US DOE Joint Genome Institute (JGI-PGF)"/>
            <person name="Walter F."/>
            <person name="Albersmeier A."/>
            <person name="Kalinowski J."/>
            <person name="Ruckert C."/>
        </authorList>
    </citation>
    <scope>NUCLEOTIDE SEQUENCE</scope>
    <source>
        <strain evidence="1">KCTC 22169</strain>
    </source>
</reference>
<protein>
    <recommendedName>
        <fullName evidence="3">DUF1853 family protein</fullName>
    </recommendedName>
</protein>
<gene>
    <name evidence="1" type="ORF">GCM10007392_46900</name>
</gene>
<dbReference type="Proteomes" id="UP000626148">
    <property type="component" value="Unassembled WGS sequence"/>
</dbReference>
<dbReference type="Pfam" id="PF08907">
    <property type="entry name" value="DUF1853"/>
    <property type="match status" value="1"/>
</dbReference>
<name>A0A918NK49_9GAMM</name>
<dbReference type="InterPro" id="IPR015003">
    <property type="entry name" value="DUF1853"/>
</dbReference>
<accession>A0A918NK49</accession>
<evidence type="ECO:0008006" key="3">
    <source>
        <dbReference type="Google" id="ProtNLM"/>
    </source>
</evidence>
<proteinExistence type="predicted"/>
<keyword evidence="2" id="KW-1185">Reference proteome</keyword>